<dbReference type="InterPro" id="IPR036286">
    <property type="entry name" value="LexA/Signal_pep-like_sf"/>
</dbReference>
<feature type="domain" description="Peptidase S26" evidence="6">
    <location>
        <begin position="17"/>
        <end position="217"/>
    </location>
</feature>
<dbReference type="GO" id="GO:0009003">
    <property type="term" value="F:signal peptidase activity"/>
    <property type="evidence" value="ECO:0007669"/>
    <property type="project" value="UniProtKB-EC"/>
</dbReference>
<dbReference type="PANTHER" id="PTHR43390">
    <property type="entry name" value="SIGNAL PEPTIDASE I"/>
    <property type="match status" value="1"/>
</dbReference>
<keyword evidence="4 5" id="KW-0378">Hydrolase</keyword>
<dbReference type="Proteomes" id="UP001060261">
    <property type="component" value="Chromosome"/>
</dbReference>
<evidence type="ECO:0000313" key="8">
    <source>
        <dbReference type="Proteomes" id="UP001060261"/>
    </source>
</evidence>
<dbReference type="EMBL" id="CP104213">
    <property type="protein sequence ID" value="UWX62990.1"/>
    <property type="molecule type" value="Genomic_DNA"/>
</dbReference>
<dbReference type="SUPFAM" id="SSF51306">
    <property type="entry name" value="LexA/Signal peptidase"/>
    <property type="match status" value="1"/>
</dbReference>
<proteinExistence type="inferred from homology"/>
<comment type="subcellular location">
    <subcellularLocation>
        <location evidence="5">Membrane</location>
        <topology evidence="5">Single-pass type II membrane protein</topology>
    </subcellularLocation>
</comment>
<evidence type="ECO:0000259" key="6">
    <source>
        <dbReference type="Pfam" id="PF10502"/>
    </source>
</evidence>
<keyword evidence="8" id="KW-1185">Reference proteome</keyword>
<evidence type="ECO:0000256" key="5">
    <source>
        <dbReference type="RuleBase" id="RU362042"/>
    </source>
</evidence>
<evidence type="ECO:0000256" key="3">
    <source>
        <dbReference type="ARBA" id="ARBA00013208"/>
    </source>
</evidence>
<dbReference type="InterPro" id="IPR019533">
    <property type="entry name" value="Peptidase_S26"/>
</dbReference>
<organism evidence="7 8">
    <name type="scientific">Deinococcus rubellus</name>
    <dbReference type="NCBI Taxonomy" id="1889240"/>
    <lineage>
        <taxon>Bacteria</taxon>
        <taxon>Thermotogati</taxon>
        <taxon>Deinococcota</taxon>
        <taxon>Deinococci</taxon>
        <taxon>Deinococcales</taxon>
        <taxon>Deinococcaceae</taxon>
        <taxon>Deinococcus</taxon>
    </lineage>
</organism>
<feature type="transmembrane region" description="Helical" evidence="5">
    <location>
        <begin position="15"/>
        <end position="38"/>
    </location>
</feature>
<dbReference type="PROSITE" id="PS00760">
    <property type="entry name" value="SPASE_I_2"/>
    <property type="match status" value="1"/>
</dbReference>
<keyword evidence="5" id="KW-0812">Transmembrane</keyword>
<evidence type="ECO:0000313" key="7">
    <source>
        <dbReference type="EMBL" id="UWX62990.1"/>
    </source>
</evidence>
<keyword evidence="5" id="KW-1133">Transmembrane helix</keyword>
<gene>
    <name evidence="7" type="primary">lepB</name>
    <name evidence="7" type="ORF">N0D28_09460</name>
</gene>
<dbReference type="PANTHER" id="PTHR43390:SF1">
    <property type="entry name" value="CHLOROPLAST PROCESSING PEPTIDASE"/>
    <property type="match status" value="1"/>
</dbReference>
<reference evidence="7" key="1">
    <citation type="submission" date="2022-09" db="EMBL/GenBank/DDBJ databases">
        <title>genome sequence of Deinococcus rubellus.</title>
        <authorList>
            <person name="Srinivasan S."/>
        </authorList>
    </citation>
    <scope>NUCLEOTIDE SEQUENCE</scope>
    <source>
        <strain evidence="7">Ant6</strain>
    </source>
</reference>
<evidence type="ECO:0000256" key="4">
    <source>
        <dbReference type="ARBA" id="ARBA00022801"/>
    </source>
</evidence>
<dbReference type="NCBIfam" id="TIGR02227">
    <property type="entry name" value="sigpep_I_bact"/>
    <property type="match status" value="1"/>
</dbReference>
<dbReference type="CDD" id="cd06530">
    <property type="entry name" value="S26_SPase_I"/>
    <property type="match status" value="1"/>
</dbReference>
<dbReference type="InterPro" id="IPR019757">
    <property type="entry name" value="Pept_S26A_signal_pept_1_Lys-AS"/>
</dbReference>
<dbReference type="InterPro" id="IPR000223">
    <property type="entry name" value="Pept_S26A_signal_pept_1"/>
</dbReference>
<evidence type="ECO:0000256" key="2">
    <source>
        <dbReference type="ARBA" id="ARBA00009370"/>
    </source>
</evidence>
<accession>A0ABY5YD42</accession>
<sequence>MYKNLIVRFSGWRVLWSWLEPLVLAVVITQFGVTLVGVDGASMMPNLRDHERLLVPKYETWLHKLGVGDFKRGDILVFKPPTQALNRPLLGNWLGQWTNQWTNQFNYRPFLVKRLIGLPGDWVRMSGGEVFVNGARVSQQFTAAYWRAQGCWDQSSLIADNARLDTATGRVSSEVTLGAGQYFLMGDNRSAVGSEDSRLFGPVAQRDIAGRAAAVVWPMVRRRVANYECQATSRPQDHVRFSGPAALNLRLLKRPAAFGESLSPR</sequence>
<dbReference type="RefSeq" id="WP_260559283.1">
    <property type="nucleotide sequence ID" value="NZ_BAABEC010000005.1"/>
</dbReference>
<keyword evidence="5" id="KW-0645">Protease</keyword>
<name>A0ABY5YD42_9DEIO</name>
<evidence type="ECO:0000256" key="1">
    <source>
        <dbReference type="ARBA" id="ARBA00000677"/>
    </source>
</evidence>
<dbReference type="PRINTS" id="PR00727">
    <property type="entry name" value="LEADERPTASE"/>
</dbReference>
<comment type="similarity">
    <text evidence="2 5">Belongs to the peptidase S26 family.</text>
</comment>
<dbReference type="EC" id="3.4.21.89" evidence="3 5"/>
<dbReference type="Gene3D" id="2.10.109.10">
    <property type="entry name" value="Umud Fragment, subunit A"/>
    <property type="match status" value="1"/>
</dbReference>
<comment type="catalytic activity">
    <reaction evidence="1 5">
        <text>Cleavage of hydrophobic, N-terminal signal or leader sequences from secreted and periplasmic proteins.</text>
        <dbReference type="EC" id="3.4.21.89"/>
    </reaction>
</comment>
<keyword evidence="5" id="KW-0472">Membrane</keyword>
<dbReference type="Pfam" id="PF10502">
    <property type="entry name" value="Peptidase_S26"/>
    <property type="match status" value="1"/>
</dbReference>
<protein>
    <recommendedName>
        <fullName evidence="3 5">Signal peptidase I</fullName>
        <ecNumber evidence="3 5">3.4.21.89</ecNumber>
    </recommendedName>
</protein>